<accession>T1GGA8</accession>
<name>T1GGA8_MEGSC</name>
<dbReference type="AlphaFoldDB" id="T1GGA8"/>
<dbReference type="HOGENOM" id="CLU_2099660_0_0_1"/>
<dbReference type="Proteomes" id="UP000015102">
    <property type="component" value="Unassembled WGS sequence"/>
</dbReference>
<organism evidence="1 2">
    <name type="scientific">Megaselia scalaris</name>
    <name type="common">Humpbacked fly</name>
    <name type="synonym">Phora scalaris</name>
    <dbReference type="NCBI Taxonomy" id="36166"/>
    <lineage>
        <taxon>Eukaryota</taxon>
        <taxon>Metazoa</taxon>
        <taxon>Ecdysozoa</taxon>
        <taxon>Arthropoda</taxon>
        <taxon>Hexapoda</taxon>
        <taxon>Insecta</taxon>
        <taxon>Pterygota</taxon>
        <taxon>Neoptera</taxon>
        <taxon>Endopterygota</taxon>
        <taxon>Diptera</taxon>
        <taxon>Brachycera</taxon>
        <taxon>Muscomorpha</taxon>
        <taxon>Platypezoidea</taxon>
        <taxon>Phoridae</taxon>
        <taxon>Megaseliini</taxon>
        <taxon>Megaselia</taxon>
    </lineage>
</organism>
<keyword evidence="2" id="KW-1185">Reference proteome</keyword>
<reference evidence="2" key="1">
    <citation type="submission" date="2013-02" db="EMBL/GenBank/DDBJ databases">
        <authorList>
            <person name="Hughes D."/>
        </authorList>
    </citation>
    <scope>NUCLEOTIDE SEQUENCE</scope>
    <source>
        <strain>Durham</strain>
        <strain evidence="2">NC isolate 2 -- Noor lab</strain>
    </source>
</reference>
<dbReference type="EMBL" id="CAQQ02116000">
    <property type="status" value="NOT_ANNOTATED_CDS"/>
    <property type="molecule type" value="Genomic_DNA"/>
</dbReference>
<sequence length="116" mass="13088">MEWNLYRTTNLFCPDVDPKRANEFYRLLKYEISRRSQLFPPNYDAICFSLIGDDDSFSDNNNVDSNSQGSHLCDPADLSVCASVPPCCSPFHLVGGFAPHSGGQYKYADRNLRIVT</sequence>
<protein>
    <submittedName>
        <fullName evidence="1">Uncharacterized protein</fullName>
    </submittedName>
</protein>
<proteinExistence type="predicted"/>
<dbReference type="EMBL" id="CAQQ02115999">
    <property type="status" value="NOT_ANNOTATED_CDS"/>
    <property type="molecule type" value="Genomic_DNA"/>
</dbReference>
<dbReference type="EnsemblMetazoa" id="MESCA002422-RA">
    <property type="protein sequence ID" value="MESCA002422-PA"/>
    <property type="gene ID" value="MESCA002422"/>
</dbReference>
<evidence type="ECO:0000313" key="2">
    <source>
        <dbReference type="Proteomes" id="UP000015102"/>
    </source>
</evidence>
<evidence type="ECO:0000313" key="1">
    <source>
        <dbReference type="EnsemblMetazoa" id="MESCA002422-PA"/>
    </source>
</evidence>
<reference evidence="1" key="2">
    <citation type="submission" date="2015-06" db="UniProtKB">
        <authorList>
            <consortium name="EnsemblMetazoa"/>
        </authorList>
    </citation>
    <scope>IDENTIFICATION</scope>
</reference>